<name>A0ABP7FM23_9ACTN</name>
<evidence type="ECO:0008006" key="3">
    <source>
        <dbReference type="Google" id="ProtNLM"/>
    </source>
</evidence>
<accession>A0ABP7FM23</accession>
<gene>
    <name evidence="1" type="ORF">GCM10023082_40410</name>
</gene>
<organism evidence="1 2">
    <name type="scientific">Streptomyces tremellae</name>
    <dbReference type="NCBI Taxonomy" id="1124239"/>
    <lineage>
        <taxon>Bacteria</taxon>
        <taxon>Bacillati</taxon>
        <taxon>Actinomycetota</taxon>
        <taxon>Actinomycetes</taxon>
        <taxon>Kitasatosporales</taxon>
        <taxon>Streptomycetaceae</taxon>
        <taxon>Streptomyces</taxon>
    </lineage>
</organism>
<sequence length="100" mass="11144">MADTLWIHYALPRTAWYTLDEAEQRAARERWAAVREASLAAGATTTGPYTVRGQSDYSTAEVWTFADADAAWDHWERLTAAGYARWFETANNLGTRAGAS</sequence>
<keyword evidence="2" id="KW-1185">Reference proteome</keyword>
<dbReference type="RefSeq" id="WP_345649262.1">
    <property type="nucleotide sequence ID" value="NZ_BAABEP010000029.1"/>
</dbReference>
<reference evidence="2" key="1">
    <citation type="journal article" date="2019" name="Int. J. Syst. Evol. Microbiol.">
        <title>The Global Catalogue of Microorganisms (GCM) 10K type strain sequencing project: providing services to taxonomists for standard genome sequencing and annotation.</title>
        <authorList>
            <consortium name="The Broad Institute Genomics Platform"/>
            <consortium name="The Broad Institute Genome Sequencing Center for Infectious Disease"/>
            <person name="Wu L."/>
            <person name="Ma J."/>
        </authorList>
    </citation>
    <scope>NUCLEOTIDE SEQUENCE [LARGE SCALE GENOMIC DNA]</scope>
    <source>
        <strain evidence="2">JCM 30846</strain>
    </source>
</reference>
<evidence type="ECO:0000313" key="1">
    <source>
        <dbReference type="EMBL" id="GAA3739189.1"/>
    </source>
</evidence>
<dbReference type="Proteomes" id="UP001499884">
    <property type="component" value="Unassembled WGS sequence"/>
</dbReference>
<proteinExistence type="predicted"/>
<comment type="caution">
    <text evidence="1">The sequence shown here is derived from an EMBL/GenBank/DDBJ whole genome shotgun (WGS) entry which is preliminary data.</text>
</comment>
<dbReference type="EMBL" id="BAABEP010000029">
    <property type="protein sequence ID" value="GAA3739189.1"/>
    <property type="molecule type" value="Genomic_DNA"/>
</dbReference>
<evidence type="ECO:0000313" key="2">
    <source>
        <dbReference type="Proteomes" id="UP001499884"/>
    </source>
</evidence>
<protein>
    <recommendedName>
        <fullName evidence="3">DUF4188 domain-containing protein</fullName>
    </recommendedName>
</protein>